<accession>A0A9P6WVX0</accession>
<dbReference type="EMBL" id="JAANQT010004830">
    <property type="protein sequence ID" value="KAG1296965.1"/>
    <property type="molecule type" value="Genomic_DNA"/>
</dbReference>
<dbReference type="SUPFAM" id="SSF51430">
    <property type="entry name" value="NAD(P)-linked oxidoreductase"/>
    <property type="match status" value="1"/>
</dbReference>
<dbReference type="PANTHER" id="PTHR43827">
    <property type="entry name" value="2,5-DIKETO-D-GLUCONIC ACID REDUCTASE"/>
    <property type="match status" value="1"/>
</dbReference>
<evidence type="ECO:0000256" key="2">
    <source>
        <dbReference type="ARBA" id="ARBA00022857"/>
    </source>
</evidence>
<dbReference type="Proteomes" id="UP000716291">
    <property type="component" value="Unassembled WGS sequence"/>
</dbReference>
<proteinExistence type="inferred from homology"/>
<dbReference type="GO" id="GO:0016616">
    <property type="term" value="F:oxidoreductase activity, acting on the CH-OH group of donors, NAD or NADP as acceptor"/>
    <property type="evidence" value="ECO:0007669"/>
    <property type="project" value="UniProtKB-ARBA"/>
</dbReference>
<comment type="similarity">
    <text evidence="1">Belongs to the aldo/keto reductase family.</text>
</comment>
<reference evidence="5" key="1">
    <citation type="journal article" date="2020" name="Microb. Genom.">
        <title>Genetic diversity of clinical and environmental Mucorales isolates obtained from an investigation of mucormycosis cases among solid organ transplant recipients.</title>
        <authorList>
            <person name="Nguyen M.H."/>
            <person name="Kaul D."/>
            <person name="Muto C."/>
            <person name="Cheng S.J."/>
            <person name="Richter R.A."/>
            <person name="Bruno V.M."/>
            <person name="Liu G."/>
            <person name="Beyhan S."/>
            <person name="Sundermann A.J."/>
            <person name="Mounaud S."/>
            <person name="Pasculle A.W."/>
            <person name="Nierman W.C."/>
            <person name="Driscoll E."/>
            <person name="Cumbie R."/>
            <person name="Clancy C.J."/>
            <person name="Dupont C.L."/>
        </authorList>
    </citation>
    <scope>NUCLEOTIDE SEQUENCE</scope>
    <source>
        <strain evidence="5">GL11</strain>
    </source>
</reference>
<dbReference type="PANTHER" id="PTHR43827:SF3">
    <property type="entry name" value="NADP-DEPENDENT OXIDOREDUCTASE DOMAIN-CONTAINING PROTEIN"/>
    <property type="match status" value="1"/>
</dbReference>
<dbReference type="Pfam" id="PF00248">
    <property type="entry name" value="Aldo_ket_red"/>
    <property type="match status" value="1"/>
</dbReference>
<evidence type="ECO:0000256" key="3">
    <source>
        <dbReference type="ARBA" id="ARBA00023002"/>
    </source>
</evidence>
<keyword evidence="3" id="KW-0560">Oxidoreductase</keyword>
<evidence type="ECO:0000256" key="1">
    <source>
        <dbReference type="ARBA" id="ARBA00007905"/>
    </source>
</evidence>
<dbReference type="InterPro" id="IPR023210">
    <property type="entry name" value="NADP_OxRdtase_dom"/>
</dbReference>
<dbReference type="PROSITE" id="PS00062">
    <property type="entry name" value="ALDOKETO_REDUCTASE_2"/>
    <property type="match status" value="1"/>
</dbReference>
<dbReference type="AlphaFoldDB" id="A0A9P6WVX0"/>
<evidence type="ECO:0000259" key="4">
    <source>
        <dbReference type="Pfam" id="PF00248"/>
    </source>
</evidence>
<keyword evidence="6" id="KW-1185">Reference proteome</keyword>
<protein>
    <recommendedName>
        <fullName evidence="4">NADP-dependent oxidoreductase domain-containing protein</fullName>
    </recommendedName>
</protein>
<dbReference type="Gene3D" id="3.20.20.100">
    <property type="entry name" value="NADP-dependent oxidoreductase domain"/>
    <property type="match status" value="1"/>
</dbReference>
<evidence type="ECO:0000313" key="6">
    <source>
        <dbReference type="Proteomes" id="UP000716291"/>
    </source>
</evidence>
<feature type="domain" description="NADP-dependent oxidoreductase" evidence="4">
    <location>
        <begin position="1"/>
        <end position="155"/>
    </location>
</feature>
<dbReference type="InterPro" id="IPR020471">
    <property type="entry name" value="AKR"/>
</dbReference>
<dbReference type="InterPro" id="IPR018170">
    <property type="entry name" value="Aldo/ket_reductase_CS"/>
</dbReference>
<organism evidence="5 6">
    <name type="scientific">Rhizopus oryzae</name>
    <name type="common">Mucormycosis agent</name>
    <name type="synonym">Rhizopus arrhizus var. delemar</name>
    <dbReference type="NCBI Taxonomy" id="64495"/>
    <lineage>
        <taxon>Eukaryota</taxon>
        <taxon>Fungi</taxon>
        <taxon>Fungi incertae sedis</taxon>
        <taxon>Mucoromycota</taxon>
        <taxon>Mucoromycotina</taxon>
        <taxon>Mucoromycetes</taxon>
        <taxon>Mucorales</taxon>
        <taxon>Mucorineae</taxon>
        <taxon>Rhizopodaceae</taxon>
        <taxon>Rhizopus</taxon>
    </lineage>
</organism>
<comment type="caution">
    <text evidence="5">The sequence shown here is derived from an EMBL/GenBank/DDBJ whole genome shotgun (WGS) entry which is preliminary data.</text>
</comment>
<keyword evidence="2" id="KW-0521">NADP</keyword>
<dbReference type="InterPro" id="IPR036812">
    <property type="entry name" value="NAD(P)_OxRdtase_dom_sf"/>
</dbReference>
<gene>
    <name evidence="5" type="ORF">G6F64_013117</name>
</gene>
<sequence>MNTNYIDLLLIHFPPKPNDPYTIQSLWQEFVSIKATGKVRYIGVSNFDIPQLNTLLEIGTPTINQIQYYLGSDNLEVVEFCKNHGILVEAYGPLTPLRNPNPKTDALIEKLQNANHLTKSQALFRYLLDNNILPITTSFKKERLKEALPAVAAALELVDLKFLFSRKYRNFLEIHLTQERSWQCGHHLIASS</sequence>
<evidence type="ECO:0000313" key="5">
    <source>
        <dbReference type="EMBL" id="KAG1296965.1"/>
    </source>
</evidence>
<name>A0A9P6WVX0_RHIOR</name>